<protein>
    <submittedName>
        <fullName evidence="1">Imm8 family immunity protein</fullName>
    </submittedName>
</protein>
<dbReference type="Proteomes" id="UP001240639">
    <property type="component" value="Unassembled WGS sequence"/>
</dbReference>
<dbReference type="RefSeq" id="WP_305932174.1">
    <property type="nucleotide sequence ID" value="NZ_JAVAIM010000001.1"/>
</dbReference>
<dbReference type="InterPro" id="IPR028964">
    <property type="entry name" value="Imm8"/>
</dbReference>
<dbReference type="Pfam" id="PF15586">
    <property type="entry name" value="Imm8"/>
    <property type="match status" value="1"/>
</dbReference>
<sequence length="115" mass="12943">MRAELRSLDYFESDLSSFEEEAFCVNVIATIGAVGERGGDDFTFEVCSPAWLRSALETDEVVSGQYRLIMAEFDFPALERFVAKRVGQTEGSDWNSIATKLAAWSRWEFEGMTPP</sequence>
<accession>A0ABT9HQ00</accession>
<name>A0ABT9HQ00_9SPHN</name>
<evidence type="ECO:0000313" key="2">
    <source>
        <dbReference type="Proteomes" id="UP001240639"/>
    </source>
</evidence>
<dbReference type="EMBL" id="JAVAIM010000001">
    <property type="protein sequence ID" value="MDP4574803.1"/>
    <property type="molecule type" value="Genomic_DNA"/>
</dbReference>
<comment type="caution">
    <text evidence="1">The sequence shown here is derived from an EMBL/GenBank/DDBJ whole genome shotgun (WGS) entry which is preliminary data.</text>
</comment>
<proteinExistence type="predicted"/>
<gene>
    <name evidence="1" type="ORF">Q9K02_06570</name>
</gene>
<keyword evidence="2" id="KW-1185">Reference proteome</keyword>
<reference evidence="1 2" key="1">
    <citation type="submission" date="2023-08" db="EMBL/GenBank/DDBJ databases">
        <title>genomic of G39.</title>
        <authorList>
            <person name="Wang Y."/>
        </authorList>
    </citation>
    <scope>NUCLEOTIDE SEQUENCE [LARGE SCALE GENOMIC DNA]</scope>
    <source>
        <strain evidence="1 2">G39</strain>
    </source>
</reference>
<evidence type="ECO:0000313" key="1">
    <source>
        <dbReference type="EMBL" id="MDP4574803.1"/>
    </source>
</evidence>
<organism evidence="1 2">
    <name type="scientific">Qipengyuania profundimaris</name>
    <dbReference type="NCBI Taxonomy" id="3067652"/>
    <lineage>
        <taxon>Bacteria</taxon>
        <taxon>Pseudomonadati</taxon>
        <taxon>Pseudomonadota</taxon>
        <taxon>Alphaproteobacteria</taxon>
        <taxon>Sphingomonadales</taxon>
        <taxon>Erythrobacteraceae</taxon>
        <taxon>Qipengyuania</taxon>
    </lineage>
</organism>